<sequence>MPYVKRNVREVGKWDTPGQAEAQFSKFAECLDDSTLADLTRITMLANGDRSLMILEGMASAAERILSDREFE</sequence>
<proteinExistence type="predicted"/>
<dbReference type="EMBL" id="RPFW01000007">
    <property type="protein sequence ID" value="TVZ01227.1"/>
    <property type="molecule type" value="Genomic_DNA"/>
</dbReference>
<name>A0A6P2BRD3_9ACTN</name>
<gene>
    <name evidence="1" type="ORF">EAS64_33655</name>
</gene>
<accession>A0A6P2BRD3</accession>
<keyword evidence="2" id="KW-1185">Reference proteome</keyword>
<dbReference type="AlphaFoldDB" id="A0A6P2BRD3"/>
<dbReference type="Proteomes" id="UP000460272">
    <property type="component" value="Unassembled WGS sequence"/>
</dbReference>
<organism evidence="1 2">
    <name type="scientific">Trebonia kvetii</name>
    <dbReference type="NCBI Taxonomy" id="2480626"/>
    <lineage>
        <taxon>Bacteria</taxon>
        <taxon>Bacillati</taxon>
        <taxon>Actinomycetota</taxon>
        <taxon>Actinomycetes</taxon>
        <taxon>Streptosporangiales</taxon>
        <taxon>Treboniaceae</taxon>
        <taxon>Trebonia</taxon>
    </lineage>
</organism>
<dbReference type="RefSeq" id="WP_145859618.1">
    <property type="nucleotide sequence ID" value="NZ_RPFW01000007.1"/>
</dbReference>
<comment type="caution">
    <text evidence="1">The sequence shown here is derived from an EMBL/GenBank/DDBJ whole genome shotgun (WGS) entry which is preliminary data.</text>
</comment>
<reference evidence="1 2" key="1">
    <citation type="submission" date="2018-11" db="EMBL/GenBank/DDBJ databases">
        <title>Trebonia kvetii gen.nov., sp.nov., a novel acidophilic actinobacterium, and proposal of the new actinobacterial family Treboniaceae fam. nov.</title>
        <authorList>
            <person name="Rapoport D."/>
            <person name="Sagova-Mareckova M."/>
            <person name="Sedlacek I."/>
            <person name="Provaznik J."/>
            <person name="Kralova S."/>
            <person name="Pavlinic D."/>
            <person name="Benes V."/>
            <person name="Kopecky J."/>
        </authorList>
    </citation>
    <scope>NUCLEOTIDE SEQUENCE [LARGE SCALE GENOMIC DNA]</scope>
    <source>
        <strain evidence="1 2">15Tr583</strain>
    </source>
</reference>
<evidence type="ECO:0000313" key="2">
    <source>
        <dbReference type="Proteomes" id="UP000460272"/>
    </source>
</evidence>
<protein>
    <submittedName>
        <fullName evidence="1">Uncharacterized protein</fullName>
    </submittedName>
</protein>
<evidence type="ECO:0000313" key="1">
    <source>
        <dbReference type="EMBL" id="TVZ01227.1"/>
    </source>
</evidence>